<comment type="catalytic activity">
    <reaction evidence="11">
        <text>5,6-dihydrouridine(16) in tRNA + NADP(+) = uridine(16) in tRNA + NADPH + H(+)</text>
        <dbReference type="Rhea" id="RHEA:53376"/>
        <dbReference type="Rhea" id="RHEA-COMP:13543"/>
        <dbReference type="Rhea" id="RHEA-COMP:13544"/>
        <dbReference type="ChEBI" id="CHEBI:15378"/>
        <dbReference type="ChEBI" id="CHEBI:57783"/>
        <dbReference type="ChEBI" id="CHEBI:58349"/>
        <dbReference type="ChEBI" id="CHEBI:65315"/>
        <dbReference type="ChEBI" id="CHEBI:74443"/>
        <dbReference type="EC" id="1.3.1.88"/>
    </reaction>
    <physiologicalReaction direction="right-to-left" evidence="11">
        <dbReference type="Rhea" id="RHEA:53378"/>
    </physiologicalReaction>
</comment>
<evidence type="ECO:0000256" key="10">
    <source>
        <dbReference type="ARBA" id="ARBA00047287"/>
    </source>
</evidence>
<evidence type="ECO:0000256" key="1">
    <source>
        <dbReference type="ARBA" id="ARBA00001917"/>
    </source>
</evidence>
<keyword evidence="4" id="KW-0819">tRNA processing</keyword>
<comment type="catalytic activity">
    <reaction evidence="12">
        <text>5,6-dihydrouridine(16) in tRNA + NAD(+) = uridine(16) in tRNA + NADH + H(+)</text>
        <dbReference type="Rhea" id="RHEA:53380"/>
        <dbReference type="Rhea" id="RHEA-COMP:13543"/>
        <dbReference type="Rhea" id="RHEA-COMP:13544"/>
        <dbReference type="ChEBI" id="CHEBI:15378"/>
        <dbReference type="ChEBI" id="CHEBI:57540"/>
        <dbReference type="ChEBI" id="CHEBI:57945"/>
        <dbReference type="ChEBI" id="CHEBI:65315"/>
        <dbReference type="ChEBI" id="CHEBI:74443"/>
        <dbReference type="EC" id="1.3.1.88"/>
    </reaction>
    <physiologicalReaction direction="right-to-left" evidence="12">
        <dbReference type="Rhea" id="RHEA:53382"/>
    </physiologicalReaction>
</comment>
<sequence>MDFWKDTLGSPTKIVAPMVDASELAWRLLSRSYGAELCYTPMLHSSIFCKDSKYRKEALASCEQDKPLIVQFCGNDPKIMLEAALLAQDHCCAIDINLGCPQAIAKRGNYGAFLQDKWDLLHEIVSTLSKSVKVPITCKIRIFEDLDKTVRYAKMLESAGCSMLTVHGRTREQKGPLTGLANWSYVKVVRQAVTIPVISNGNIQCMQDLHRCLEETNALGVMTAEGNLYNPAIFTYSNPPAWEPALKYLDLVDKYPCPASYIRGHLFKLFHHVLSIPENNDIRINLGATNNLGDFRKIVVQLKDLYLHYHEGQKQWDQTTELGTQNLVLPPWLCQPYVRSSPEEHLKKVAEKQDEIKRQKNLDCEGHRILVRTRREMAQYYAEKGKCKDKDNICVSQEC</sequence>
<evidence type="ECO:0000256" key="11">
    <source>
        <dbReference type="ARBA" id="ARBA00047652"/>
    </source>
</evidence>
<reference evidence="15" key="1">
    <citation type="submission" date="2019-08" db="EMBL/GenBank/DDBJ databases">
        <title>The genome of the North American firefly Photinus pyralis.</title>
        <authorList>
            <consortium name="Photinus pyralis genome working group"/>
            <person name="Fallon T.R."/>
            <person name="Sander Lower S.E."/>
            <person name="Weng J.-K."/>
        </authorList>
    </citation>
    <scope>NUCLEOTIDE SEQUENCE</scope>
    <source>
        <strain evidence="15">TRF0915ILg1</strain>
        <tissue evidence="15">Whole body</tissue>
    </source>
</reference>
<keyword evidence="2" id="KW-0285">Flavoprotein</keyword>
<gene>
    <name evidence="15" type="ORF">ILUMI_13248</name>
</gene>
<dbReference type="OrthoDB" id="272303at2759"/>
<evidence type="ECO:0000256" key="2">
    <source>
        <dbReference type="ARBA" id="ARBA00022630"/>
    </source>
</evidence>
<dbReference type="Pfam" id="PF01207">
    <property type="entry name" value="Dus"/>
    <property type="match status" value="1"/>
</dbReference>
<evidence type="ECO:0000256" key="5">
    <source>
        <dbReference type="ARBA" id="ARBA00022857"/>
    </source>
</evidence>
<evidence type="ECO:0000259" key="14">
    <source>
        <dbReference type="Pfam" id="PF01207"/>
    </source>
</evidence>
<dbReference type="InterPro" id="IPR018517">
    <property type="entry name" value="tRNA_hU_synthase_CS"/>
</dbReference>
<dbReference type="PANTHER" id="PTHR11082:SF5">
    <property type="entry name" value="TRNA-DIHYDROURIDINE(16_17) SYNTHASE [NAD(P)(+)]-LIKE"/>
    <property type="match status" value="1"/>
</dbReference>
<evidence type="ECO:0000256" key="8">
    <source>
        <dbReference type="ARBA" id="ARBA00038313"/>
    </source>
</evidence>
<evidence type="ECO:0000256" key="9">
    <source>
        <dbReference type="ARBA" id="ARBA00038890"/>
    </source>
</evidence>
<dbReference type="PROSITE" id="PS01136">
    <property type="entry name" value="UPF0034"/>
    <property type="match status" value="1"/>
</dbReference>
<comment type="caution">
    <text evidence="15">The sequence shown here is derived from an EMBL/GenBank/DDBJ whole genome shotgun (WGS) entry which is preliminary data.</text>
</comment>
<comment type="similarity">
    <text evidence="8">Belongs to the Dus family. Dus1 subfamily.</text>
</comment>
<keyword evidence="3" id="KW-0288">FMN</keyword>
<comment type="cofactor">
    <cofactor evidence="1">
        <name>FMN</name>
        <dbReference type="ChEBI" id="CHEBI:58210"/>
    </cofactor>
</comment>
<organism evidence="15 16">
    <name type="scientific">Ignelater luminosus</name>
    <name type="common">Cucubano</name>
    <name type="synonym">Pyrophorus luminosus</name>
    <dbReference type="NCBI Taxonomy" id="2038154"/>
    <lineage>
        <taxon>Eukaryota</taxon>
        <taxon>Metazoa</taxon>
        <taxon>Ecdysozoa</taxon>
        <taxon>Arthropoda</taxon>
        <taxon>Hexapoda</taxon>
        <taxon>Insecta</taxon>
        <taxon>Pterygota</taxon>
        <taxon>Neoptera</taxon>
        <taxon>Endopterygota</taxon>
        <taxon>Coleoptera</taxon>
        <taxon>Polyphaga</taxon>
        <taxon>Elateriformia</taxon>
        <taxon>Elateroidea</taxon>
        <taxon>Elateridae</taxon>
        <taxon>Agrypninae</taxon>
        <taxon>Pyrophorini</taxon>
        <taxon>Ignelater</taxon>
    </lineage>
</organism>
<proteinExistence type="inferred from homology"/>
<comment type="catalytic activity">
    <reaction evidence="10">
        <text>5,6-dihydrouridine(17) in tRNA + NAD(+) = uridine(17) in tRNA + NADH + H(+)</text>
        <dbReference type="Rhea" id="RHEA:53372"/>
        <dbReference type="Rhea" id="RHEA-COMP:13541"/>
        <dbReference type="Rhea" id="RHEA-COMP:13542"/>
        <dbReference type="ChEBI" id="CHEBI:15378"/>
        <dbReference type="ChEBI" id="CHEBI:57540"/>
        <dbReference type="ChEBI" id="CHEBI:57945"/>
        <dbReference type="ChEBI" id="CHEBI:65315"/>
        <dbReference type="ChEBI" id="CHEBI:74443"/>
        <dbReference type="EC" id="1.3.1.88"/>
    </reaction>
    <physiologicalReaction direction="right-to-left" evidence="10">
        <dbReference type="Rhea" id="RHEA:53374"/>
    </physiologicalReaction>
</comment>
<dbReference type="SUPFAM" id="SSF51395">
    <property type="entry name" value="FMN-linked oxidoreductases"/>
    <property type="match status" value="1"/>
</dbReference>
<keyword evidence="16" id="KW-1185">Reference proteome</keyword>
<dbReference type="EC" id="1.3.1.88" evidence="9"/>
<keyword evidence="6" id="KW-0560">Oxidoreductase</keyword>
<dbReference type="CDD" id="cd02801">
    <property type="entry name" value="DUS_like_FMN"/>
    <property type="match status" value="1"/>
</dbReference>
<evidence type="ECO:0000256" key="7">
    <source>
        <dbReference type="ARBA" id="ARBA00023027"/>
    </source>
</evidence>
<evidence type="ECO:0000256" key="13">
    <source>
        <dbReference type="ARBA" id="ARBA00049467"/>
    </source>
</evidence>
<keyword evidence="7" id="KW-0520">NAD</keyword>
<dbReference type="GO" id="GO:0050660">
    <property type="term" value="F:flavin adenine dinucleotide binding"/>
    <property type="evidence" value="ECO:0007669"/>
    <property type="project" value="InterPro"/>
</dbReference>
<feature type="domain" description="DUS-like FMN-binding" evidence="14">
    <location>
        <begin position="15"/>
        <end position="238"/>
    </location>
</feature>
<evidence type="ECO:0000256" key="12">
    <source>
        <dbReference type="ARBA" id="ARBA00048934"/>
    </source>
</evidence>
<evidence type="ECO:0000256" key="4">
    <source>
        <dbReference type="ARBA" id="ARBA00022694"/>
    </source>
</evidence>
<evidence type="ECO:0000256" key="6">
    <source>
        <dbReference type="ARBA" id="ARBA00023002"/>
    </source>
</evidence>
<dbReference type="PANTHER" id="PTHR11082">
    <property type="entry name" value="TRNA-DIHYDROURIDINE SYNTHASE"/>
    <property type="match status" value="1"/>
</dbReference>
<keyword evidence="5" id="KW-0521">NADP</keyword>
<dbReference type="Proteomes" id="UP000801492">
    <property type="component" value="Unassembled WGS sequence"/>
</dbReference>
<dbReference type="EMBL" id="VTPC01008357">
    <property type="protein sequence ID" value="KAF2892912.1"/>
    <property type="molecule type" value="Genomic_DNA"/>
</dbReference>
<dbReference type="InterPro" id="IPR035587">
    <property type="entry name" value="DUS-like_FMN-bd"/>
</dbReference>
<evidence type="ECO:0000313" key="15">
    <source>
        <dbReference type="EMBL" id="KAF2892912.1"/>
    </source>
</evidence>
<dbReference type="Gene3D" id="3.20.20.70">
    <property type="entry name" value="Aldolase class I"/>
    <property type="match status" value="1"/>
</dbReference>
<dbReference type="GO" id="GO:0017150">
    <property type="term" value="F:tRNA dihydrouridine synthase activity"/>
    <property type="evidence" value="ECO:0007669"/>
    <property type="project" value="InterPro"/>
</dbReference>
<dbReference type="AlphaFoldDB" id="A0A8K0CYW6"/>
<evidence type="ECO:0000256" key="3">
    <source>
        <dbReference type="ARBA" id="ARBA00022643"/>
    </source>
</evidence>
<evidence type="ECO:0000313" key="16">
    <source>
        <dbReference type="Proteomes" id="UP000801492"/>
    </source>
</evidence>
<accession>A0A8K0CYW6</accession>
<comment type="catalytic activity">
    <reaction evidence="13">
        <text>5,6-dihydrouridine(17) in tRNA + NADP(+) = uridine(17) in tRNA + NADPH + H(+)</text>
        <dbReference type="Rhea" id="RHEA:53368"/>
        <dbReference type="Rhea" id="RHEA-COMP:13541"/>
        <dbReference type="Rhea" id="RHEA-COMP:13542"/>
        <dbReference type="ChEBI" id="CHEBI:15378"/>
        <dbReference type="ChEBI" id="CHEBI:57783"/>
        <dbReference type="ChEBI" id="CHEBI:58349"/>
        <dbReference type="ChEBI" id="CHEBI:65315"/>
        <dbReference type="ChEBI" id="CHEBI:74443"/>
        <dbReference type="EC" id="1.3.1.88"/>
    </reaction>
    <physiologicalReaction direction="right-to-left" evidence="13">
        <dbReference type="Rhea" id="RHEA:53370"/>
    </physiologicalReaction>
</comment>
<protein>
    <recommendedName>
        <fullName evidence="9">tRNA-dihydrouridine(16/17) synthase [NAD(P)(+)]</fullName>
        <ecNumber evidence="9">1.3.1.88</ecNumber>
    </recommendedName>
</protein>
<name>A0A8K0CYW6_IGNLU</name>
<dbReference type="InterPro" id="IPR013785">
    <property type="entry name" value="Aldolase_TIM"/>
</dbReference>